<keyword evidence="1" id="KW-1133">Transmembrane helix</keyword>
<sequence length="448" mass="49369">MRRLLVSGALLAMIAAAPARAADYAWQWSLQLPSDGNTLFQLQLDESVYGASIDPLLRDIEIVDADGHPLPAMLQSPSPSRLEISESFEVRWFPLAAAPADGVAGWRAVIEGQRLTLQSQPEVDAAGEAGPLMSELLIDLGDKAQQTRAVELQLAEDQAALQSELSVQSSADLESWKTLRPPARLYRLSHRGELLQQTRIDWNSAPGRYLRLQFKAPLALAAMERVLATRIDSEVELPTLVWLSLEGRQDADGSWNYELPGAMPIRAFDLQAPGEQWLLKFDLASRPWSDAAWAQRAQGSHYRLQIEGDWLDSGDRLLAVTRDRHWRLRSDQPLSAAPVLKLAYHPDVLMFASNGASQIALLAGSRLGRRIDAPLGTALAAARSKRGGDWQPQRIELGLRLERDGIAALEHGVSPNRWLKLALWSLLVLAALSLLLMASKLLREGKAA</sequence>
<feature type="transmembrane region" description="Helical" evidence="1">
    <location>
        <begin position="421"/>
        <end position="442"/>
    </location>
</feature>
<proteinExistence type="predicted"/>
<accession>A0AAW3ZQA5</accession>
<dbReference type="RefSeq" id="WP_192031142.1">
    <property type="nucleotide sequence ID" value="NZ_JACYTR010000061.1"/>
</dbReference>
<evidence type="ECO:0000313" key="4">
    <source>
        <dbReference type="Proteomes" id="UP000613768"/>
    </source>
</evidence>
<dbReference type="AlphaFoldDB" id="A0AAW3ZQA5"/>
<comment type="caution">
    <text evidence="3">The sequence shown here is derived from an EMBL/GenBank/DDBJ whole genome shotgun (WGS) entry which is preliminary data.</text>
</comment>
<name>A0AAW3ZQA5_9GAMM</name>
<dbReference type="EMBL" id="JACYTR010000061">
    <property type="protein sequence ID" value="MBD8527720.1"/>
    <property type="molecule type" value="Genomic_DNA"/>
</dbReference>
<reference evidence="3 4" key="1">
    <citation type="submission" date="2020-09" db="EMBL/GenBank/DDBJ databases">
        <title>Pseudoxanthomonas sp. CAU 1598 isolated from sand of Yaerae Beach.</title>
        <authorList>
            <person name="Kim W."/>
        </authorList>
    </citation>
    <scope>NUCLEOTIDE SEQUENCE [LARGE SCALE GENOMIC DNA]</scope>
    <source>
        <strain evidence="3 4">CAU 1598</strain>
    </source>
</reference>
<keyword evidence="1" id="KW-0472">Membrane</keyword>
<keyword evidence="1" id="KW-0812">Transmembrane</keyword>
<dbReference type="Proteomes" id="UP000613768">
    <property type="component" value="Unassembled WGS sequence"/>
</dbReference>
<feature type="chain" id="PRO_5043565599" evidence="2">
    <location>
        <begin position="22"/>
        <end position="448"/>
    </location>
</feature>
<evidence type="ECO:0000313" key="3">
    <source>
        <dbReference type="EMBL" id="MBD8527720.1"/>
    </source>
</evidence>
<dbReference type="Pfam" id="PF13163">
    <property type="entry name" value="DUF3999"/>
    <property type="match status" value="1"/>
</dbReference>
<evidence type="ECO:0000256" key="2">
    <source>
        <dbReference type="SAM" id="SignalP"/>
    </source>
</evidence>
<keyword evidence="4" id="KW-1185">Reference proteome</keyword>
<protein>
    <submittedName>
        <fullName evidence="3">DUF3999 family protein</fullName>
    </submittedName>
</protein>
<keyword evidence="2" id="KW-0732">Signal</keyword>
<organism evidence="3 4">
    <name type="scientific">Pseudomarimonas arenosa</name>
    <dbReference type="NCBI Taxonomy" id="2774145"/>
    <lineage>
        <taxon>Bacteria</taxon>
        <taxon>Pseudomonadati</taxon>
        <taxon>Pseudomonadota</taxon>
        <taxon>Gammaproteobacteria</taxon>
        <taxon>Lysobacterales</taxon>
        <taxon>Lysobacteraceae</taxon>
        <taxon>Pseudomarimonas</taxon>
    </lineage>
</organism>
<gene>
    <name evidence="3" type="ORF">IFO71_18390</name>
</gene>
<dbReference type="InterPro" id="IPR025060">
    <property type="entry name" value="DUF3999"/>
</dbReference>
<feature type="signal peptide" evidence="2">
    <location>
        <begin position="1"/>
        <end position="21"/>
    </location>
</feature>
<evidence type="ECO:0000256" key="1">
    <source>
        <dbReference type="SAM" id="Phobius"/>
    </source>
</evidence>